<dbReference type="SUPFAM" id="SSF53187">
    <property type="entry name" value="Zn-dependent exopeptidases"/>
    <property type="match status" value="1"/>
</dbReference>
<reference evidence="3 4" key="1">
    <citation type="submission" date="2016-11" db="EMBL/GenBank/DDBJ databases">
        <authorList>
            <person name="Jaros S."/>
            <person name="Januszkiewicz K."/>
            <person name="Wedrychowicz H."/>
        </authorList>
    </citation>
    <scope>NUCLEOTIDE SEQUENCE [LARGE SCALE GENOMIC DNA]</scope>
    <source>
        <strain evidence="3 4">CGMCC 4.5723</strain>
    </source>
</reference>
<keyword evidence="3" id="KW-0378">Hydrolase</keyword>
<dbReference type="NCBIfam" id="TIGR01891">
    <property type="entry name" value="amidohydrolases"/>
    <property type="match status" value="1"/>
</dbReference>
<dbReference type="AlphaFoldDB" id="A0A1M6CTJ0"/>
<dbReference type="InterPro" id="IPR002933">
    <property type="entry name" value="Peptidase_M20"/>
</dbReference>
<organism evidence="3 4">
    <name type="scientific">Nocardiopsis flavescens</name>
    <dbReference type="NCBI Taxonomy" id="758803"/>
    <lineage>
        <taxon>Bacteria</taxon>
        <taxon>Bacillati</taxon>
        <taxon>Actinomycetota</taxon>
        <taxon>Actinomycetes</taxon>
        <taxon>Streptosporangiales</taxon>
        <taxon>Nocardiopsidaceae</taxon>
        <taxon>Nocardiopsis</taxon>
    </lineage>
</organism>
<feature type="binding site" evidence="1">
    <location>
        <position position="97"/>
    </location>
    <ligand>
        <name>Mn(2+)</name>
        <dbReference type="ChEBI" id="CHEBI:29035"/>
        <label>2</label>
    </ligand>
</feature>
<dbReference type="Pfam" id="PF07687">
    <property type="entry name" value="M20_dimer"/>
    <property type="match status" value="1"/>
</dbReference>
<accession>A0A1M6CTJ0</accession>
<keyword evidence="1" id="KW-0464">Manganese</keyword>
<dbReference type="RefSeq" id="WP_073374976.1">
    <property type="nucleotide sequence ID" value="NZ_FQZK01000001.1"/>
</dbReference>
<dbReference type="Gene3D" id="3.40.630.10">
    <property type="entry name" value="Zn peptidases"/>
    <property type="match status" value="1"/>
</dbReference>
<feature type="binding site" evidence="1">
    <location>
        <position position="362"/>
    </location>
    <ligand>
        <name>Mn(2+)</name>
        <dbReference type="ChEBI" id="CHEBI:29035"/>
        <label>2</label>
    </ligand>
</feature>
<protein>
    <submittedName>
        <fullName evidence="3">Hippurate hydrolase</fullName>
    </submittedName>
</protein>
<dbReference type="InterPro" id="IPR017439">
    <property type="entry name" value="Amidohydrolase"/>
</dbReference>
<feature type="binding site" evidence="1">
    <location>
        <position position="95"/>
    </location>
    <ligand>
        <name>Mn(2+)</name>
        <dbReference type="ChEBI" id="CHEBI:29035"/>
        <label>2</label>
    </ligand>
</feature>
<dbReference type="GO" id="GO:0016787">
    <property type="term" value="F:hydrolase activity"/>
    <property type="evidence" value="ECO:0007669"/>
    <property type="project" value="UniProtKB-KW"/>
</dbReference>
<evidence type="ECO:0000313" key="3">
    <source>
        <dbReference type="EMBL" id="SHI64058.1"/>
    </source>
</evidence>
<proteinExistence type="predicted"/>
<evidence type="ECO:0000313" key="4">
    <source>
        <dbReference type="Proteomes" id="UP000184452"/>
    </source>
</evidence>
<dbReference type="Pfam" id="PF01546">
    <property type="entry name" value="Peptidase_M20"/>
    <property type="match status" value="1"/>
</dbReference>
<dbReference type="PANTHER" id="PTHR11014">
    <property type="entry name" value="PEPTIDASE M20 FAMILY MEMBER"/>
    <property type="match status" value="1"/>
</dbReference>
<feature type="domain" description="Peptidase M20 dimerisation" evidence="2">
    <location>
        <begin position="184"/>
        <end position="274"/>
    </location>
</feature>
<keyword evidence="1" id="KW-0479">Metal-binding</keyword>
<gene>
    <name evidence="3" type="ORF">SAMN05421803_101806</name>
</gene>
<dbReference type="CDD" id="cd03886">
    <property type="entry name" value="M20_Acy1"/>
    <property type="match status" value="1"/>
</dbReference>
<dbReference type="Gene3D" id="3.30.70.360">
    <property type="match status" value="1"/>
</dbReference>
<name>A0A1M6CTJ0_9ACTN</name>
<dbReference type="GO" id="GO:0046872">
    <property type="term" value="F:metal ion binding"/>
    <property type="evidence" value="ECO:0007669"/>
    <property type="project" value="UniProtKB-KW"/>
</dbReference>
<feature type="binding site" evidence="1">
    <location>
        <position position="159"/>
    </location>
    <ligand>
        <name>Mn(2+)</name>
        <dbReference type="ChEBI" id="CHEBI:29035"/>
        <label>2</label>
    </ligand>
</feature>
<dbReference type="PANTHER" id="PTHR11014:SF63">
    <property type="entry name" value="METALLOPEPTIDASE, PUTATIVE (AFU_ORTHOLOGUE AFUA_6G09600)-RELATED"/>
    <property type="match status" value="1"/>
</dbReference>
<sequence length="405" mass="41846">MSGGLDAELVALRRRLHAVPEVGLHLPRTRDALVGELAGLPVELVEGSRCTSVTAVLRGARPGPTVLLRSDMDGLPLTERTGLPYAAPAGTMHACGHDLHMAALVGAARLLSARSADLAGTVVLAFQPGEEGHGGARAMIEDGLLDVSGERPAAAYALHAIADLPHGVVHGRPGPVMAGYSVLEAEVVGLGAHGGRPHEGADPVPVAAAIVTALYTYVDRRFDAFDPVVLTVGQLQGGAAPNVVPDTVTLRAGVRSFGRETTERVARELPALVEGIAAAHGIAARVTWRRVMEPTVNDPVSADLLAGEARALLGDDRYVTLEHPRTGSEDFSEILARVPGAFAYMGAAARGTDPGAGVAGNHAPTALFDDSVVGDMARLLGALALRHLTAPTDPRASAGRDEGER</sequence>
<dbReference type="InterPro" id="IPR011650">
    <property type="entry name" value="Peptidase_M20_dimer"/>
</dbReference>
<dbReference type="SUPFAM" id="SSF55031">
    <property type="entry name" value="Bacterial exopeptidase dimerisation domain"/>
    <property type="match status" value="1"/>
</dbReference>
<feature type="binding site" evidence="1">
    <location>
        <position position="131"/>
    </location>
    <ligand>
        <name>Mn(2+)</name>
        <dbReference type="ChEBI" id="CHEBI:29035"/>
        <label>2</label>
    </ligand>
</feature>
<dbReference type="Proteomes" id="UP000184452">
    <property type="component" value="Unassembled WGS sequence"/>
</dbReference>
<evidence type="ECO:0000259" key="2">
    <source>
        <dbReference type="Pfam" id="PF07687"/>
    </source>
</evidence>
<dbReference type="PIRSF" id="PIRSF005962">
    <property type="entry name" value="Pept_M20D_amidohydro"/>
    <property type="match status" value="1"/>
</dbReference>
<dbReference type="STRING" id="758803.SAMN05421803_101806"/>
<dbReference type="OrthoDB" id="9777385at2"/>
<dbReference type="EMBL" id="FQZK01000001">
    <property type="protein sequence ID" value="SHI64058.1"/>
    <property type="molecule type" value="Genomic_DNA"/>
</dbReference>
<evidence type="ECO:0000256" key="1">
    <source>
        <dbReference type="PIRSR" id="PIRSR005962-1"/>
    </source>
</evidence>
<comment type="cofactor">
    <cofactor evidence="1">
        <name>Mn(2+)</name>
        <dbReference type="ChEBI" id="CHEBI:29035"/>
    </cofactor>
    <text evidence="1">The Mn(2+) ion enhances activity.</text>
</comment>
<keyword evidence="4" id="KW-1185">Reference proteome</keyword>
<dbReference type="InterPro" id="IPR036264">
    <property type="entry name" value="Bact_exopeptidase_dim_dom"/>
</dbReference>